<organism evidence="1 2">
    <name type="scientific">Solanum verrucosum</name>
    <dbReference type="NCBI Taxonomy" id="315347"/>
    <lineage>
        <taxon>Eukaryota</taxon>
        <taxon>Viridiplantae</taxon>
        <taxon>Streptophyta</taxon>
        <taxon>Embryophyta</taxon>
        <taxon>Tracheophyta</taxon>
        <taxon>Spermatophyta</taxon>
        <taxon>Magnoliopsida</taxon>
        <taxon>eudicotyledons</taxon>
        <taxon>Gunneridae</taxon>
        <taxon>Pentapetalae</taxon>
        <taxon>asterids</taxon>
        <taxon>lamiids</taxon>
        <taxon>Solanales</taxon>
        <taxon>Solanaceae</taxon>
        <taxon>Solanoideae</taxon>
        <taxon>Solaneae</taxon>
        <taxon>Solanum</taxon>
    </lineage>
</organism>
<feature type="non-terminal residue" evidence="1">
    <location>
        <position position="1"/>
    </location>
</feature>
<dbReference type="AlphaFoldDB" id="A0AAF0ZR23"/>
<reference evidence="1" key="1">
    <citation type="submission" date="2023-08" db="EMBL/GenBank/DDBJ databases">
        <title>A de novo genome assembly of Solanum verrucosum Schlechtendal, a Mexican diploid species geographically isolated from the other diploid A-genome species in potato relatives.</title>
        <authorList>
            <person name="Hosaka K."/>
        </authorList>
    </citation>
    <scope>NUCLEOTIDE SEQUENCE</scope>
    <source>
        <tissue evidence="1">Young leaves</tissue>
    </source>
</reference>
<proteinExistence type="predicted"/>
<evidence type="ECO:0000313" key="2">
    <source>
        <dbReference type="Proteomes" id="UP001234989"/>
    </source>
</evidence>
<name>A0AAF0ZR23_SOLVR</name>
<dbReference type="Proteomes" id="UP001234989">
    <property type="component" value="Chromosome 9"/>
</dbReference>
<gene>
    <name evidence="1" type="ORF">MTR67_039319</name>
</gene>
<accession>A0AAF0ZR23</accession>
<dbReference type="EMBL" id="CP133620">
    <property type="protein sequence ID" value="WMV45934.1"/>
    <property type="molecule type" value="Genomic_DNA"/>
</dbReference>
<sequence length="112" mass="12333">CLESKISGGDPSVLINVFRVKTSGYDSPGPPYGSPRRTPTLGQTSCQGNLKLCMEGVVPRGGSAPLMDKKWVCLVETPRTLLSQNLIFENLWEHLRVADLFPDEICENKTQV</sequence>
<keyword evidence="2" id="KW-1185">Reference proteome</keyword>
<protein>
    <submittedName>
        <fullName evidence="1">Uncharacterized protein</fullName>
    </submittedName>
</protein>
<evidence type="ECO:0000313" key="1">
    <source>
        <dbReference type="EMBL" id="WMV45934.1"/>
    </source>
</evidence>